<dbReference type="RefSeq" id="WP_123688123.1">
    <property type="nucleotide sequence ID" value="NZ_AP019700.1"/>
</dbReference>
<dbReference type="OrthoDB" id="1550274at2"/>
<dbReference type="InterPro" id="IPR015931">
    <property type="entry name" value="Acnase/IPM_dHydase_lsu_aba_1/3"/>
</dbReference>
<organism evidence="4 5">
    <name type="scientific">Stella humosa</name>
    <dbReference type="NCBI Taxonomy" id="94"/>
    <lineage>
        <taxon>Bacteria</taxon>
        <taxon>Pseudomonadati</taxon>
        <taxon>Pseudomonadota</taxon>
        <taxon>Alphaproteobacteria</taxon>
        <taxon>Rhodospirillales</taxon>
        <taxon>Stellaceae</taxon>
        <taxon>Stella</taxon>
    </lineage>
</organism>
<dbReference type="InterPro" id="IPR007506">
    <property type="entry name" value="PMDh-L-like_dom"/>
</dbReference>
<sequence length="425" mass="45879">MRLTAAEERMLDGGDGPAKQKAMSGLVQLGRAFDAPRMVEIGYAHIHAGMALYLHDVELMEDLATMGARMAVPSSVNIANADTVNWRATGAPESLARLQQRAAGAQHQMGAACTFTCTPYWAGHWPTWNTHMTSIESTVTIFCNSVLGARSNRDGFFAVYAGITGRYPLFGYHLDENRRGTHLVRVDTPLRSVTDYSALGFHVGRIVGEGVPVFEGFTERPSLDALDALGAALATSGGVALFIVPGVTPPYATTAQAFAGGRVPEQAVDAKRADLDAVYDYFCTRDDGVFDIVHVGCPHASFEEMKDYARLIDGKRVADGMEFWITTSRAVRRMAEEAGIIRTLEASGAKVISDTCPISCHFARTVSPDPKLGVVPPPLRSIVVDSAKQAKYVRDMIRCDTLLTGTAEAIETAMTGRFVRNGRAA</sequence>
<dbReference type="Proteomes" id="UP000278222">
    <property type="component" value="Unassembled WGS sequence"/>
</dbReference>
<keyword evidence="2" id="KW-0456">Lyase</keyword>
<evidence type="ECO:0000313" key="5">
    <source>
        <dbReference type="Proteomes" id="UP000278222"/>
    </source>
</evidence>
<evidence type="ECO:0000256" key="1">
    <source>
        <dbReference type="ARBA" id="ARBA00023004"/>
    </source>
</evidence>
<comment type="caution">
    <text evidence="4">The sequence shown here is derived from an EMBL/GenBank/DDBJ whole genome shotgun (WGS) entry which is preliminary data.</text>
</comment>
<dbReference type="Gene3D" id="3.30.499.10">
    <property type="entry name" value="Aconitase, domain 3"/>
    <property type="match status" value="1"/>
</dbReference>
<protein>
    <submittedName>
        <fullName evidence="4">Putative aconitase subunit 1</fullName>
    </submittedName>
</protein>
<name>A0A3N1M1G4_9PROT</name>
<evidence type="ECO:0000313" key="4">
    <source>
        <dbReference type="EMBL" id="ROQ01354.1"/>
    </source>
</evidence>
<proteinExistence type="predicted"/>
<dbReference type="PANTHER" id="PTHR36577:SF3">
    <property type="entry name" value="DUF521 DOMAIN PROTEIN (AFU_ORTHOLOGUE AFUA_6G00490)"/>
    <property type="match status" value="1"/>
</dbReference>
<evidence type="ECO:0000259" key="3">
    <source>
        <dbReference type="Pfam" id="PF04412"/>
    </source>
</evidence>
<dbReference type="EMBL" id="RJKX01000011">
    <property type="protein sequence ID" value="ROQ01354.1"/>
    <property type="molecule type" value="Genomic_DNA"/>
</dbReference>
<dbReference type="Pfam" id="PF04412">
    <property type="entry name" value="AcnX"/>
    <property type="match status" value="1"/>
</dbReference>
<dbReference type="AlphaFoldDB" id="A0A3N1M1G4"/>
<dbReference type="PANTHER" id="PTHR36577">
    <property type="entry name" value="DUF521 DOMAIN PROTEIN (AFU_ORTHOLOGUE AFUA_6G00490)"/>
    <property type="match status" value="1"/>
</dbReference>
<keyword evidence="5" id="KW-1185">Reference proteome</keyword>
<dbReference type="SUPFAM" id="SSF53732">
    <property type="entry name" value="Aconitase iron-sulfur domain"/>
    <property type="match status" value="1"/>
</dbReference>
<keyword evidence="1" id="KW-0408">Iron</keyword>
<reference evidence="4 5" key="1">
    <citation type="submission" date="2018-11" db="EMBL/GenBank/DDBJ databases">
        <title>Genomic Encyclopedia of Type Strains, Phase IV (KMG-IV): sequencing the most valuable type-strain genomes for metagenomic binning, comparative biology and taxonomic classification.</title>
        <authorList>
            <person name="Goeker M."/>
        </authorList>
    </citation>
    <scope>NUCLEOTIDE SEQUENCE [LARGE SCALE GENOMIC DNA]</scope>
    <source>
        <strain evidence="4 5">DSM 5900</strain>
    </source>
</reference>
<feature type="domain" description="Phosphomevalonate dehydratase large subunit-like" evidence="3">
    <location>
        <begin position="1"/>
        <end position="410"/>
    </location>
</feature>
<gene>
    <name evidence="4" type="ORF">EDC65_0532</name>
</gene>
<dbReference type="GO" id="GO:0016829">
    <property type="term" value="F:lyase activity"/>
    <property type="evidence" value="ECO:0007669"/>
    <property type="project" value="UniProtKB-KW"/>
</dbReference>
<evidence type="ECO:0000256" key="2">
    <source>
        <dbReference type="ARBA" id="ARBA00023239"/>
    </source>
</evidence>
<dbReference type="InterPro" id="IPR036008">
    <property type="entry name" value="Aconitase_4Fe-4S_dom"/>
</dbReference>
<accession>A0A3N1M1G4</accession>